<comment type="caution">
    <text evidence="2">The sequence shown here is derived from an EMBL/GenBank/DDBJ whole genome shotgun (WGS) entry which is preliminary data.</text>
</comment>
<reference evidence="2" key="1">
    <citation type="submission" date="2020-10" db="EMBL/GenBank/DDBJ databases">
        <authorList>
            <person name="Gilroy R."/>
        </authorList>
    </citation>
    <scope>NUCLEOTIDE SEQUENCE</scope>
    <source>
        <strain evidence="2">CHK121-14286</strain>
    </source>
</reference>
<feature type="signal peptide" evidence="1">
    <location>
        <begin position="1"/>
        <end position="22"/>
    </location>
</feature>
<evidence type="ECO:0000313" key="3">
    <source>
        <dbReference type="Proteomes" id="UP000824200"/>
    </source>
</evidence>
<dbReference type="EMBL" id="DVHL01000003">
    <property type="protein sequence ID" value="HIR65312.1"/>
    <property type="molecule type" value="Genomic_DNA"/>
</dbReference>
<accession>A0A9D1E391</accession>
<reference evidence="2" key="2">
    <citation type="journal article" date="2021" name="PeerJ">
        <title>Extensive microbial diversity within the chicken gut microbiome revealed by metagenomics and culture.</title>
        <authorList>
            <person name="Gilroy R."/>
            <person name="Ravi A."/>
            <person name="Getino M."/>
            <person name="Pursley I."/>
            <person name="Horton D.L."/>
            <person name="Alikhan N.F."/>
            <person name="Baker D."/>
            <person name="Gharbi K."/>
            <person name="Hall N."/>
            <person name="Watson M."/>
            <person name="Adriaenssens E.M."/>
            <person name="Foster-Nyarko E."/>
            <person name="Jarju S."/>
            <person name="Secka A."/>
            <person name="Antonio M."/>
            <person name="Oren A."/>
            <person name="Chaudhuri R.R."/>
            <person name="La Ragione R."/>
            <person name="Hildebrand F."/>
            <person name="Pallen M.J."/>
        </authorList>
    </citation>
    <scope>NUCLEOTIDE SEQUENCE</scope>
    <source>
        <strain evidence="2">CHK121-14286</strain>
    </source>
</reference>
<gene>
    <name evidence="2" type="ORF">IAC95_00245</name>
</gene>
<evidence type="ECO:0000313" key="2">
    <source>
        <dbReference type="EMBL" id="HIR65312.1"/>
    </source>
</evidence>
<dbReference type="AlphaFoldDB" id="A0A9D1E391"/>
<dbReference type="PROSITE" id="PS51257">
    <property type="entry name" value="PROKAR_LIPOPROTEIN"/>
    <property type="match status" value="1"/>
</dbReference>
<dbReference type="Proteomes" id="UP000824200">
    <property type="component" value="Unassembled WGS sequence"/>
</dbReference>
<sequence>MKKLVTTALVAILVVSCLFALVACDNDPLADPTYSYTITGNFNGWKVNVDAEDETKLDANYAMEAVALSDKRVASIKDVLKEGGVQYLYIAEHTFTNNKVDGAWEAGWSISYALTEGAELTEVDGNMAIKVLKCELKTAGDIAEWVPSWIPDAGNTNVRSLTPDTLYCPPHSETPAWENSGSWNDNPIVITAGTYYVVFASFTDGTYGLGAIAK</sequence>
<name>A0A9D1E391_9BACT</name>
<proteinExistence type="predicted"/>
<feature type="chain" id="PRO_5038978497" evidence="1">
    <location>
        <begin position="23"/>
        <end position="214"/>
    </location>
</feature>
<protein>
    <submittedName>
        <fullName evidence="2">Uncharacterized protein</fullName>
    </submittedName>
</protein>
<evidence type="ECO:0000256" key="1">
    <source>
        <dbReference type="SAM" id="SignalP"/>
    </source>
</evidence>
<keyword evidence="1" id="KW-0732">Signal</keyword>
<organism evidence="2 3">
    <name type="scientific">Candidatus Fimimonas gallinarum</name>
    <dbReference type="NCBI Taxonomy" id="2840821"/>
    <lineage>
        <taxon>Bacteria</taxon>
        <taxon>Pseudomonadati</taxon>
        <taxon>Myxococcota</taxon>
        <taxon>Myxococcia</taxon>
        <taxon>Myxococcales</taxon>
        <taxon>Cystobacterineae</taxon>
        <taxon>Myxococcaceae</taxon>
        <taxon>Myxococcaceae incertae sedis</taxon>
        <taxon>Candidatus Fimimonas</taxon>
    </lineage>
</organism>